<dbReference type="KEGG" id="arui:G6M88_22070"/>
<dbReference type="Proteomes" id="UP000822331">
    <property type="component" value="Unassembled WGS sequence"/>
</dbReference>
<dbReference type="RefSeq" id="WP_141680644.1">
    <property type="nucleotide sequence ID" value="NZ_CP049207.1"/>
</dbReference>
<sequence length="115" mass="13215">MQMTTTYRVQAITNLFQGCRYKHDLYIVFSDWCKCAAISLRNGADLNGREAREARSLEIIRKYDKTTNETFPQILSAVIQALEEAPQDILGQVFHALELHNTARGQFFTPYPLCK</sequence>
<dbReference type="EMBL" id="CP049207">
    <property type="protein sequence ID" value="QTG03046.1"/>
    <property type="molecule type" value="Genomic_DNA"/>
</dbReference>
<reference evidence="1 4" key="1">
    <citation type="journal article" date="2020" name="Science">
        <title>Unexpected conservation and global transmission of agrobacterial virulence plasmids.</title>
        <authorList>
            <person name="Weisberg A.J."/>
            <person name="Davis E.W. 2nd"/>
            <person name="Tabima J."/>
            <person name="Belcher M.S."/>
            <person name="Miller M."/>
            <person name="Kuo C.H."/>
            <person name="Loper J.E."/>
            <person name="Grunwald N.J."/>
            <person name="Putnam M.L."/>
            <person name="Chang J.H."/>
        </authorList>
    </citation>
    <scope>NUCLEOTIDE SEQUENCE [LARGE SCALE GENOMIC DNA]</scope>
    <source>
        <strain evidence="1 4">A19/93</strain>
    </source>
</reference>
<reference evidence="2" key="2">
    <citation type="submission" date="2020-02" db="EMBL/GenBank/DDBJ databases">
        <title>Unexpected conservation and global transmission of agrobacterial virulence plasmids.</title>
        <authorList>
            <person name="Weisberg A.J."/>
            <person name="Davis E.W. II"/>
            <person name="Tabima J.R."/>
            <person name="Belcher M.S."/>
            <person name="Miller M."/>
            <person name="Kuo C.-H."/>
            <person name="Loper J.E."/>
            <person name="Grunwald N.J."/>
            <person name="Putnam M.L."/>
            <person name="Chang J.H."/>
        </authorList>
    </citation>
    <scope>NUCLEOTIDE SEQUENCE</scope>
    <source>
        <strain evidence="2">W2/73</strain>
    </source>
</reference>
<gene>
    <name evidence="1" type="ORF">G6L72_22170</name>
    <name evidence="2" type="ORF">G6M88_22070</name>
</gene>
<dbReference type="AlphaFoldDB" id="A0AAE7R859"/>
<keyword evidence="4" id="KW-1185">Reference proteome</keyword>
<name>A0AAE7R859_9HYPH</name>
<evidence type="ECO:0000313" key="4">
    <source>
        <dbReference type="Proteomes" id="UP000822331"/>
    </source>
</evidence>
<evidence type="ECO:0000313" key="1">
    <source>
        <dbReference type="EMBL" id="NTF39412.1"/>
    </source>
</evidence>
<organism evidence="2 3">
    <name type="scientific">Agrobacterium rubi</name>
    <dbReference type="NCBI Taxonomy" id="28099"/>
    <lineage>
        <taxon>Bacteria</taxon>
        <taxon>Pseudomonadati</taxon>
        <taxon>Pseudomonadota</taxon>
        <taxon>Alphaproteobacteria</taxon>
        <taxon>Hyphomicrobiales</taxon>
        <taxon>Rhizobiaceae</taxon>
        <taxon>Rhizobium/Agrobacterium group</taxon>
        <taxon>Agrobacterium</taxon>
    </lineage>
</organism>
<protein>
    <submittedName>
        <fullName evidence="2">Uncharacterized protein</fullName>
    </submittedName>
</protein>
<dbReference type="Proteomes" id="UP000663912">
    <property type="component" value="Chromosome 2"/>
</dbReference>
<proteinExistence type="predicted"/>
<accession>A0AAE7R859</accession>
<evidence type="ECO:0000313" key="3">
    <source>
        <dbReference type="Proteomes" id="UP000663912"/>
    </source>
</evidence>
<dbReference type="EMBL" id="JAAMCP010000012">
    <property type="protein sequence ID" value="NTF39412.1"/>
    <property type="molecule type" value="Genomic_DNA"/>
</dbReference>
<evidence type="ECO:0000313" key="2">
    <source>
        <dbReference type="EMBL" id="QTG03046.1"/>
    </source>
</evidence>